<dbReference type="Proteomes" id="UP000024329">
    <property type="component" value="Unassembled WGS sequence"/>
</dbReference>
<evidence type="ECO:0000313" key="3">
    <source>
        <dbReference type="EMBL" id="EZP79049.1"/>
    </source>
</evidence>
<gene>
    <name evidence="3" type="ORF">BV97_04243</name>
</gene>
<dbReference type="Pfam" id="PF14258">
    <property type="entry name" value="DUF4350"/>
    <property type="match status" value="1"/>
</dbReference>
<keyword evidence="1" id="KW-0472">Membrane</keyword>
<dbReference type="EMBL" id="JFYZ01000029">
    <property type="protein sequence ID" value="EZP79049.1"/>
    <property type="molecule type" value="Genomic_DNA"/>
</dbReference>
<keyword evidence="1" id="KW-0812">Transmembrane</keyword>
<name>A0A031JQX0_9SPHN</name>
<dbReference type="STRING" id="158500.BES08_14670"/>
<feature type="domain" description="DUF4350" evidence="2">
    <location>
        <begin position="60"/>
        <end position="271"/>
    </location>
</feature>
<dbReference type="RefSeq" id="WP_036528494.1">
    <property type="nucleotide sequence ID" value="NZ_JFYZ01000029.1"/>
</dbReference>
<feature type="transmembrane region" description="Helical" evidence="1">
    <location>
        <begin position="15"/>
        <end position="38"/>
    </location>
</feature>
<protein>
    <recommendedName>
        <fullName evidence="2">DUF4350 domain-containing protein</fullName>
    </recommendedName>
</protein>
<evidence type="ECO:0000259" key="2">
    <source>
        <dbReference type="Pfam" id="PF14258"/>
    </source>
</evidence>
<keyword evidence="1" id="KW-1133">Transmembrane helix</keyword>
<reference evidence="3 4" key="1">
    <citation type="submission" date="2014-03" db="EMBL/GenBank/DDBJ databases">
        <title>Whole genome sequence of Novosphingobium resinovorum KF1.</title>
        <authorList>
            <person name="Gan H.M."/>
            <person name="Gan H.Y."/>
            <person name="Chew T.H."/>
            <person name="Savka M.A."/>
        </authorList>
    </citation>
    <scope>NUCLEOTIDE SEQUENCE [LARGE SCALE GENOMIC DNA]</scope>
    <source>
        <strain evidence="3 4">KF1</strain>
    </source>
</reference>
<feature type="transmembrane region" description="Helical" evidence="1">
    <location>
        <begin position="306"/>
        <end position="326"/>
    </location>
</feature>
<organism evidence="3 4">
    <name type="scientific">Novosphingobium resinovorum</name>
    <dbReference type="NCBI Taxonomy" id="158500"/>
    <lineage>
        <taxon>Bacteria</taxon>
        <taxon>Pseudomonadati</taxon>
        <taxon>Pseudomonadota</taxon>
        <taxon>Alphaproteobacteria</taxon>
        <taxon>Sphingomonadales</taxon>
        <taxon>Sphingomonadaceae</taxon>
        <taxon>Novosphingobium</taxon>
    </lineage>
</organism>
<comment type="caution">
    <text evidence="3">The sequence shown here is derived from an EMBL/GenBank/DDBJ whole genome shotgun (WGS) entry which is preliminary data.</text>
</comment>
<accession>A0A031JQX0</accession>
<evidence type="ECO:0000313" key="4">
    <source>
        <dbReference type="Proteomes" id="UP000024329"/>
    </source>
</evidence>
<dbReference type="InterPro" id="IPR025646">
    <property type="entry name" value="DUF4350"/>
</dbReference>
<proteinExistence type="predicted"/>
<evidence type="ECO:0000256" key="1">
    <source>
        <dbReference type="SAM" id="Phobius"/>
    </source>
</evidence>
<sequence>MNVKTKGVTVGANPFSLWAVLAIVVLGALLFVALLWMIGTGIGMGTANDGKAHAEGKGLNGYAAMADYLERRGFAVEATRNPAALKRPGLLVLTPPAIIKGKEIDKIVSARRSIGPTLVIAPKWQPMPPIREQRDKAKKGWVRLGGESTLDWPGFLDELTLSDDTLPKAQAGWRADGIAGTLPTGTVQAGKGEGLVPLVVSRDGKLVLAGFMDDGGRYDGLDAMAQDGQHYIEGEDYDEGRYPVVMVFEPDLLDNYGMARIESAQLAEALVRATGVRPGGAVVFDMTLPGYGHAQNLLTLAFTPPFLAATLCLLLAAVAVGWRAFLRFGPPLVPERAIAFGKRALVSNAAGLVRRTRRFHLLGPPYADRARERLVAALALPRGVDAEHTDAAIDRALAARGADGEPFSVIAARLHAAGRSHDLLKAARDLHALERTLTR</sequence>
<dbReference type="AlphaFoldDB" id="A0A031JQX0"/>
<dbReference type="PATRIC" id="fig|158500.4.peg.4310"/>
<dbReference type="eggNOG" id="ENOG502ZSFJ">
    <property type="taxonomic scope" value="Bacteria"/>
</dbReference>